<dbReference type="InterPro" id="IPR052588">
    <property type="entry name" value="Kelch_domain_protein"/>
</dbReference>
<dbReference type="PANTHER" id="PTHR46063">
    <property type="entry name" value="KELCH DOMAIN-CONTAINING PROTEIN"/>
    <property type="match status" value="1"/>
</dbReference>
<reference evidence="2" key="1">
    <citation type="submission" date="2025-08" db="UniProtKB">
        <authorList>
            <consortium name="Ensembl"/>
        </authorList>
    </citation>
    <scope>IDENTIFICATION</scope>
</reference>
<dbReference type="SUPFAM" id="SSF117281">
    <property type="entry name" value="Kelch motif"/>
    <property type="match status" value="1"/>
</dbReference>
<accession>A0A8C4WVY3</accession>
<reference evidence="2" key="2">
    <citation type="submission" date="2025-09" db="UniProtKB">
        <authorList>
            <consortium name="Ensembl"/>
        </authorList>
    </citation>
    <scope>IDENTIFICATION</scope>
</reference>
<dbReference type="OMA" id="PSPRVGC"/>
<evidence type="ECO:0000313" key="3">
    <source>
        <dbReference type="Proteomes" id="UP000694388"/>
    </source>
</evidence>
<dbReference type="GeneTree" id="ENSGT00390000003374"/>
<dbReference type="PANTHER" id="PTHR46063:SF1">
    <property type="entry name" value="KELCH DOMAIN-CONTAINING PROTEIN 4"/>
    <property type="match status" value="1"/>
</dbReference>
<feature type="region of interest" description="Disordered" evidence="1">
    <location>
        <begin position="398"/>
        <end position="453"/>
    </location>
</feature>
<dbReference type="Ensembl" id="ENSEBUT00000014911.1">
    <property type="protein sequence ID" value="ENSEBUP00000014334.1"/>
    <property type="gene ID" value="ENSEBUG00000009031.1"/>
</dbReference>
<dbReference type="Pfam" id="PF24681">
    <property type="entry name" value="Kelch_KLHDC2_KLHL20_DRC7"/>
    <property type="match status" value="2"/>
</dbReference>
<organism evidence="2 3">
    <name type="scientific">Eptatretus burgeri</name>
    <name type="common">Inshore hagfish</name>
    <dbReference type="NCBI Taxonomy" id="7764"/>
    <lineage>
        <taxon>Eukaryota</taxon>
        <taxon>Metazoa</taxon>
        <taxon>Chordata</taxon>
        <taxon>Craniata</taxon>
        <taxon>Vertebrata</taxon>
        <taxon>Cyclostomata</taxon>
        <taxon>Myxini</taxon>
        <taxon>Myxiniformes</taxon>
        <taxon>Myxinidae</taxon>
        <taxon>Eptatretinae</taxon>
        <taxon>Eptatretus</taxon>
    </lineage>
</organism>
<dbReference type="AlphaFoldDB" id="A0A8C4WVY3"/>
<dbReference type="Gene3D" id="2.120.10.80">
    <property type="entry name" value="Kelch-type beta propeller"/>
    <property type="match status" value="2"/>
</dbReference>
<dbReference type="InterPro" id="IPR015915">
    <property type="entry name" value="Kelch-typ_b-propeller"/>
</dbReference>
<feature type="region of interest" description="Disordered" evidence="1">
    <location>
        <begin position="315"/>
        <end position="334"/>
    </location>
</feature>
<protein>
    <submittedName>
        <fullName evidence="2">Kelch domain containing 4</fullName>
    </submittedName>
</protein>
<evidence type="ECO:0000313" key="2">
    <source>
        <dbReference type="Ensembl" id="ENSEBUP00000014334.1"/>
    </source>
</evidence>
<proteinExistence type="predicted"/>
<feature type="compositionally biased region" description="Polar residues" evidence="1">
    <location>
        <begin position="315"/>
        <end position="325"/>
    </location>
</feature>
<evidence type="ECO:0000256" key="1">
    <source>
        <dbReference type="SAM" id="MobiDB-lite"/>
    </source>
</evidence>
<dbReference type="Proteomes" id="UP000694388">
    <property type="component" value="Unplaced"/>
</dbReference>
<feature type="compositionally biased region" description="Acidic residues" evidence="1">
    <location>
        <begin position="403"/>
        <end position="420"/>
    </location>
</feature>
<name>A0A8C4WVY3_EPTBU</name>
<sequence>MNASLVAHPEREELLLFGGEYFNGQRTFVYNDLYVYNIKKNCWTKVSIPNAPAPRCAHQAVVVPSAGGQMWIFGGEFASPNGEIFYHYKDLWVLHLSTRTWEEVSDFVYHNDLHIFDMDTFSWTRVTSIGSAPTPRSGCAILPTPDSTGLIVYGGYTKQRVKKDVEKGVVHVDMFLLNPEGKEGKWRWSRLSPVGSAPSPRSGFTMVPGPSGRMFLFGGVRDEEEEESLEGEFFNDLFAYDVAKNRWILPRLRGHDTGDGHRWKQQEKASIELKGGATGGQSQESEIAATESHVDDVKEVEMDDGTVFTVRQSIGGQQTRTSSTTKELDGEKQVEEEKVRAESWPCARMNVMLAVRHGVMFLYGGAYEIGDRQVTLADMYALDLHKLDAWHTLLEPDPKESQWLEEESSESEEGESEEECQGAAGGQKEKNEEADEDDDEDEEDDDEKEDDDH</sequence>
<feature type="compositionally biased region" description="Acidic residues" evidence="1">
    <location>
        <begin position="432"/>
        <end position="453"/>
    </location>
</feature>
<keyword evidence="3" id="KW-1185">Reference proteome</keyword>